<dbReference type="Proteomes" id="UP001519460">
    <property type="component" value="Unassembled WGS sequence"/>
</dbReference>
<feature type="compositionally biased region" description="Polar residues" evidence="1">
    <location>
        <begin position="241"/>
        <end position="255"/>
    </location>
</feature>
<feature type="compositionally biased region" description="Basic residues" evidence="1">
    <location>
        <begin position="182"/>
        <end position="238"/>
    </location>
</feature>
<evidence type="ECO:0000256" key="1">
    <source>
        <dbReference type="SAM" id="MobiDB-lite"/>
    </source>
</evidence>
<comment type="caution">
    <text evidence="2">The sequence shown here is derived from an EMBL/GenBank/DDBJ whole genome shotgun (WGS) entry which is preliminary data.</text>
</comment>
<sequence length="277" mass="31110">MSKLTKRGRRKSHKRKVGRPKRKGAALKSVRGMDTTGRAVTTALRRYPTRAGATIQQIHRLLVKKDRARKLRRTRTVASVKLALARAVKRGSIKPPKGWNGFRGLGVRPAWVPGSLKAKAANRSRRHSRRGSIRRKSSTRRPSIRRKSSVRRHSSRRPSTRRGHSARKRGLKARSRSVGMKLRPRSKSVKQRGRSLSKRGVRGRSASKRGPKPRSRTVSKRGMRARSKRAASRGRPRGSTKNENSTGANNSSNYNGEQGEEEGEMAPIWKAYPCIIS</sequence>
<name>A0ABD0M639_9CAEN</name>
<evidence type="ECO:0000313" key="3">
    <source>
        <dbReference type="Proteomes" id="UP001519460"/>
    </source>
</evidence>
<feature type="compositionally biased region" description="Basic residues" evidence="1">
    <location>
        <begin position="1"/>
        <end position="25"/>
    </location>
</feature>
<accession>A0ABD0M639</accession>
<gene>
    <name evidence="2" type="ORF">BaRGS_00001359</name>
</gene>
<protein>
    <recommendedName>
        <fullName evidence="4">Sperm protamine P1</fullName>
    </recommendedName>
</protein>
<organism evidence="2 3">
    <name type="scientific">Batillaria attramentaria</name>
    <dbReference type="NCBI Taxonomy" id="370345"/>
    <lineage>
        <taxon>Eukaryota</taxon>
        <taxon>Metazoa</taxon>
        <taxon>Spiralia</taxon>
        <taxon>Lophotrochozoa</taxon>
        <taxon>Mollusca</taxon>
        <taxon>Gastropoda</taxon>
        <taxon>Caenogastropoda</taxon>
        <taxon>Sorbeoconcha</taxon>
        <taxon>Cerithioidea</taxon>
        <taxon>Batillariidae</taxon>
        <taxon>Batillaria</taxon>
    </lineage>
</organism>
<feature type="region of interest" description="Disordered" evidence="1">
    <location>
        <begin position="116"/>
        <end position="265"/>
    </location>
</feature>
<evidence type="ECO:0008006" key="4">
    <source>
        <dbReference type="Google" id="ProtNLM"/>
    </source>
</evidence>
<keyword evidence="3" id="KW-1185">Reference proteome</keyword>
<dbReference type="EMBL" id="JACVVK020000004">
    <property type="protein sequence ID" value="KAK7507424.1"/>
    <property type="molecule type" value="Genomic_DNA"/>
</dbReference>
<reference evidence="2 3" key="1">
    <citation type="journal article" date="2023" name="Sci. Data">
        <title>Genome assembly of the Korean intertidal mud-creeper Batillaria attramentaria.</title>
        <authorList>
            <person name="Patra A.K."/>
            <person name="Ho P.T."/>
            <person name="Jun S."/>
            <person name="Lee S.J."/>
            <person name="Kim Y."/>
            <person name="Won Y.J."/>
        </authorList>
    </citation>
    <scope>NUCLEOTIDE SEQUENCE [LARGE SCALE GENOMIC DNA]</scope>
    <source>
        <strain evidence="2">Wonlab-2016</strain>
    </source>
</reference>
<feature type="region of interest" description="Disordered" evidence="1">
    <location>
        <begin position="1"/>
        <end position="34"/>
    </location>
</feature>
<evidence type="ECO:0000313" key="2">
    <source>
        <dbReference type="EMBL" id="KAK7507424.1"/>
    </source>
</evidence>
<feature type="compositionally biased region" description="Basic residues" evidence="1">
    <location>
        <begin position="120"/>
        <end position="175"/>
    </location>
</feature>
<proteinExistence type="predicted"/>
<dbReference type="AlphaFoldDB" id="A0ABD0M639"/>